<evidence type="ECO:0000259" key="1">
    <source>
        <dbReference type="SMART" id="SM00382"/>
    </source>
</evidence>
<dbReference type="EMBL" id="JAWLKE010000003">
    <property type="protein sequence ID" value="MDV6230562.1"/>
    <property type="molecule type" value="Genomic_DNA"/>
</dbReference>
<evidence type="ECO:0000313" key="2">
    <source>
        <dbReference type="EMBL" id="MDV6230562.1"/>
    </source>
</evidence>
<accession>A0ABU4AWF0</accession>
<organism evidence="2 3">
    <name type="scientific">Rhodococcus cercidiphylli</name>
    <dbReference type="NCBI Taxonomy" id="489916"/>
    <lineage>
        <taxon>Bacteria</taxon>
        <taxon>Bacillati</taxon>
        <taxon>Actinomycetota</taxon>
        <taxon>Actinomycetes</taxon>
        <taxon>Mycobacteriales</taxon>
        <taxon>Nocardiaceae</taxon>
        <taxon>Rhodococcus</taxon>
    </lineage>
</organism>
<dbReference type="Proteomes" id="UP001185899">
    <property type="component" value="Unassembled WGS sequence"/>
</dbReference>
<dbReference type="InterPro" id="IPR003593">
    <property type="entry name" value="AAA+_ATPase"/>
</dbReference>
<gene>
    <name evidence="2" type="ORF">R3P95_08380</name>
</gene>
<evidence type="ECO:0000313" key="3">
    <source>
        <dbReference type="Proteomes" id="UP001185899"/>
    </source>
</evidence>
<dbReference type="InterPro" id="IPR050764">
    <property type="entry name" value="CbbQ/NirQ/NorQ/GpvN"/>
</dbReference>
<sequence length="294" mass="32121">MDTVDLGSAGDVRKRLSAHGYLPDDHIAGTVHLAAALGKPILVEGPAGTGKTELAKSVAAITDARLIRLQCYEGLDESRALYEWDYRKQLLAIQAARGDEGSDNKGSGTDAGVFDEKFLLTRPLLEAIRAEDRVVLLVDEVDRLDIETEALLLEILSDFQVSIPELGTVVATQRPLVFLTSNNTRDLSEALKRRCLYLHVGYPDAARERDIVLSKVPGITEQLAGQVTAVVESLRSMNLKKKPSISETLDWARTLVLLGTDDVDVQTVVSHLHVLLKYQSDIESATAELQSTHA</sequence>
<keyword evidence="3" id="KW-1185">Reference proteome</keyword>
<protein>
    <submittedName>
        <fullName evidence="2">MoxR family ATPase</fullName>
    </submittedName>
</protein>
<dbReference type="CDD" id="cd00009">
    <property type="entry name" value="AAA"/>
    <property type="match status" value="1"/>
</dbReference>
<dbReference type="InterPro" id="IPR027417">
    <property type="entry name" value="P-loop_NTPase"/>
</dbReference>
<name>A0ABU4AWF0_9NOCA</name>
<dbReference type="InterPro" id="IPR003959">
    <property type="entry name" value="ATPase_AAA_core"/>
</dbReference>
<proteinExistence type="predicted"/>
<comment type="caution">
    <text evidence="2">The sequence shown here is derived from an EMBL/GenBank/DDBJ whole genome shotgun (WGS) entry which is preliminary data.</text>
</comment>
<feature type="domain" description="AAA+ ATPase" evidence="1">
    <location>
        <begin position="37"/>
        <end position="204"/>
    </location>
</feature>
<dbReference type="SMART" id="SM00382">
    <property type="entry name" value="AAA"/>
    <property type="match status" value="1"/>
</dbReference>
<dbReference type="Pfam" id="PF00004">
    <property type="entry name" value="AAA"/>
    <property type="match status" value="1"/>
</dbReference>
<dbReference type="Gene3D" id="3.40.50.300">
    <property type="entry name" value="P-loop containing nucleotide triphosphate hydrolases"/>
    <property type="match status" value="1"/>
</dbReference>
<dbReference type="SUPFAM" id="SSF52540">
    <property type="entry name" value="P-loop containing nucleoside triphosphate hydrolases"/>
    <property type="match status" value="1"/>
</dbReference>
<dbReference type="PANTHER" id="PTHR42759">
    <property type="entry name" value="MOXR FAMILY PROTEIN"/>
    <property type="match status" value="1"/>
</dbReference>
<dbReference type="PANTHER" id="PTHR42759:SF1">
    <property type="entry name" value="MAGNESIUM-CHELATASE SUBUNIT CHLD"/>
    <property type="match status" value="1"/>
</dbReference>
<reference evidence="2 3" key="1">
    <citation type="submission" date="2023-10" db="EMBL/GenBank/DDBJ databases">
        <title>Development of a sustainable strategy for remediation of hydrocarbon-contaminated territories based on the waste exchange concept.</title>
        <authorList>
            <person name="Krivoruchko A."/>
        </authorList>
    </citation>
    <scope>NUCLEOTIDE SEQUENCE [LARGE SCALE GENOMIC DNA]</scope>
    <source>
        <strain evidence="2 3">IEGM 1322</strain>
    </source>
</reference>
<dbReference type="RefSeq" id="WP_317548004.1">
    <property type="nucleotide sequence ID" value="NZ_JAWLKE010000003.1"/>
</dbReference>